<gene>
    <name evidence="3" type="ORF">PAPOLLO_LOCUS19208</name>
</gene>
<sequence>MEYRGRNGGCPYPKSTPAGDGPETIWWCNAADVWGLPPATEAGPSAAPTSAAPDLDALMMMLQKQARRQEEQARRLEEQLRGGQDEQARRLEEQMLVIKDLHATFGK</sequence>
<organism evidence="3 4">
    <name type="scientific">Parnassius apollo</name>
    <name type="common">Apollo butterfly</name>
    <name type="synonym">Papilio apollo</name>
    <dbReference type="NCBI Taxonomy" id="110799"/>
    <lineage>
        <taxon>Eukaryota</taxon>
        <taxon>Metazoa</taxon>
        <taxon>Ecdysozoa</taxon>
        <taxon>Arthropoda</taxon>
        <taxon>Hexapoda</taxon>
        <taxon>Insecta</taxon>
        <taxon>Pterygota</taxon>
        <taxon>Neoptera</taxon>
        <taxon>Endopterygota</taxon>
        <taxon>Lepidoptera</taxon>
        <taxon>Glossata</taxon>
        <taxon>Ditrysia</taxon>
        <taxon>Papilionoidea</taxon>
        <taxon>Papilionidae</taxon>
        <taxon>Parnassiinae</taxon>
        <taxon>Parnassini</taxon>
        <taxon>Parnassius</taxon>
        <taxon>Parnassius</taxon>
    </lineage>
</organism>
<name>A0A8S3XLF1_PARAO</name>
<keyword evidence="1" id="KW-0175">Coiled coil</keyword>
<proteinExistence type="predicted"/>
<comment type="caution">
    <text evidence="3">The sequence shown here is derived from an EMBL/GenBank/DDBJ whole genome shotgun (WGS) entry which is preliminary data.</text>
</comment>
<evidence type="ECO:0000313" key="3">
    <source>
        <dbReference type="EMBL" id="CAG5029334.1"/>
    </source>
</evidence>
<protein>
    <submittedName>
        <fullName evidence="3">(apollo) hypothetical protein</fullName>
    </submittedName>
</protein>
<feature type="coiled-coil region" evidence="1">
    <location>
        <begin position="59"/>
        <end position="86"/>
    </location>
</feature>
<feature type="region of interest" description="Disordered" evidence="2">
    <location>
        <begin position="1"/>
        <end position="22"/>
    </location>
</feature>
<keyword evidence="4" id="KW-1185">Reference proteome</keyword>
<dbReference type="Proteomes" id="UP000691718">
    <property type="component" value="Unassembled WGS sequence"/>
</dbReference>
<evidence type="ECO:0000256" key="2">
    <source>
        <dbReference type="SAM" id="MobiDB-lite"/>
    </source>
</evidence>
<reference evidence="3" key="1">
    <citation type="submission" date="2021-04" db="EMBL/GenBank/DDBJ databases">
        <authorList>
            <person name="Tunstrom K."/>
        </authorList>
    </citation>
    <scope>NUCLEOTIDE SEQUENCE</scope>
</reference>
<dbReference type="EMBL" id="CAJQZP010001207">
    <property type="protein sequence ID" value="CAG5029334.1"/>
    <property type="molecule type" value="Genomic_DNA"/>
</dbReference>
<evidence type="ECO:0000256" key="1">
    <source>
        <dbReference type="SAM" id="Coils"/>
    </source>
</evidence>
<dbReference type="AlphaFoldDB" id="A0A8S3XLF1"/>
<dbReference type="OrthoDB" id="7484177at2759"/>
<accession>A0A8S3XLF1</accession>
<evidence type="ECO:0000313" key="4">
    <source>
        <dbReference type="Proteomes" id="UP000691718"/>
    </source>
</evidence>